<dbReference type="InterPro" id="IPR022551">
    <property type="entry name" value="BrxC"/>
</dbReference>
<evidence type="ECO:0000313" key="1">
    <source>
        <dbReference type="EMBL" id="SES17642.1"/>
    </source>
</evidence>
<name>A0A1H9V7J8_9BACI</name>
<reference evidence="2" key="1">
    <citation type="submission" date="2016-10" db="EMBL/GenBank/DDBJ databases">
        <authorList>
            <person name="de Groot N.N."/>
        </authorList>
    </citation>
    <scope>NUCLEOTIDE SEQUENCE [LARGE SCALE GENOMIC DNA]</scope>
    <source>
        <strain evidence="2">10nlg</strain>
    </source>
</reference>
<comment type="caution">
    <text evidence="1">The sequence shown here is derived from an EMBL/GenBank/DDBJ whole genome shotgun (WGS) entry which is preliminary data.</text>
</comment>
<dbReference type="AlphaFoldDB" id="A0A1H9V7J8"/>
<keyword evidence="2" id="KW-1185">Reference proteome</keyword>
<organism evidence="1 2">
    <name type="scientific">Salisediminibacterium halotolerans</name>
    <dbReference type="NCBI Taxonomy" id="517425"/>
    <lineage>
        <taxon>Bacteria</taxon>
        <taxon>Bacillati</taxon>
        <taxon>Bacillota</taxon>
        <taxon>Bacilli</taxon>
        <taxon>Bacillales</taxon>
        <taxon>Bacillaceae</taxon>
        <taxon>Salisediminibacterium</taxon>
    </lineage>
</organism>
<dbReference type="OrthoDB" id="677051at2"/>
<dbReference type="EMBL" id="FOGV01000018">
    <property type="protein sequence ID" value="SES17642.1"/>
    <property type="molecule type" value="Genomic_DNA"/>
</dbReference>
<dbReference type="InterPro" id="IPR036249">
    <property type="entry name" value="Thioredoxin-like_sf"/>
</dbReference>
<gene>
    <name evidence="1" type="ORF">SAMN05444126_11850</name>
</gene>
<dbReference type="Gene3D" id="3.40.30.10">
    <property type="entry name" value="Glutaredoxin"/>
    <property type="match status" value="1"/>
</dbReference>
<dbReference type="STRING" id="1464123.SAMN05444126_11850"/>
<sequence length="109" mass="12583">MKMYKLIRQDDLDAMINQHSRFLLYKNSTTCPVSTEAFEEVRSYSEEDEALPVAYLHVQEAREASDYAANYFDVRHKSPQILLVENGSCSWNASHWHITADAIRSVAEK</sequence>
<protein>
    <submittedName>
        <fullName evidence="1">Bacillithiol system protein YtxJ</fullName>
    </submittedName>
</protein>
<dbReference type="NCBIfam" id="TIGR04019">
    <property type="entry name" value="B_thiol_YtxJ"/>
    <property type="match status" value="1"/>
</dbReference>
<evidence type="ECO:0000313" key="2">
    <source>
        <dbReference type="Proteomes" id="UP000199318"/>
    </source>
</evidence>
<dbReference type="SUPFAM" id="SSF52833">
    <property type="entry name" value="Thioredoxin-like"/>
    <property type="match status" value="1"/>
</dbReference>
<proteinExistence type="predicted"/>
<dbReference type="Pfam" id="PF11009">
    <property type="entry name" value="BrxC"/>
    <property type="match status" value="1"/>
</dbReference>
<accession>A0A1H9V7J8</accession>
<dbReference type="Proteomes" id="UP000199318">
    <property type="component" value="Unassembled WGS sequence"/>
</dbReference>